<gene>
    <name evidence="1" type="ordered locus">TP02_0030</name>
</gene>
<evidence type="ECO:0000313" key="1">
    <source>
        <dbReference type="EMBL" id="EAN32316.1"/>
    </source>
</evidence>
<proteinExistence type="predicted"/>
<dbReference type="eggNOG" id="ENOG502TN23">
    <property type="taxonomic scope" value="Eukaryota"/>
</dbReference>
<dbReference type="Proteomes" id="UP000001949">
    <property type="component" value="Unassembled WGS sequence"/>
</dbReference>
<keyword evidence="2" id="KW-1185">Reference proteome</keyword>
<sequence length="365" mass="43474">MYKGHLGIKKLIFKTDKWSEYSKQVSLCSVDGDKYLSILHNNYNYSLLKYIKETREWLSITESRMNLSNLKFYNGDKYLSIGDLKIKYKIFLYEMNYCVIFRNKDRDPEFIDYFLYDLIKDSLEIVYISGISVTQDPTNNIIKLHNNTDTNTNFIDNVDNSVKNSIVTGNADDEIDNGNKLDNGIILNINGNMNKKYIEYICTRNNKFKQISFDNYTVWSASDTKEYVEKVSYYSGIDKYLMIFLHNNKHLLYYRQGNLENWIDITYKRVDLKKIHLINEDKKRLTNKDYDCWMRNFLCEIRPKKKVEEILINKLNLLYLNGYYDEIIDRIAIDFIYDELIIVFKNAKIIAFNISNLKVKLIQHD</sequence>
<evidence type="ECO:0000313" key="2">
    <source>
        <dbReference type="Proteomes" id="UP000001949"/>
    </source>
</evidence>
<reference evidence="1 2" key="1">
    <citation type="journal article" date="2005" name="Science">
        <title>Genome sequence of Theileria parva, a bovine pathogen that transforms lymphocytes.</title>
        <authorList>
            <person name="Gardner M.J."/>
            <person name="Bishop R."/>
            <person name="Shah T."/>
            <person name="de Villiers E.P."/>
            <person name="Carlton J.M."/>
            <person name="Hall N."/>
            <person name="Ren Q."/>
            <person name="Paulsen I.T."/>
            <person name="Pain A."/>
            <person name="Berriman M."/>
            <person name="Wilson R.J.M."/>
            <person name="Sato S."/>
            <person name="Ralph S.A."/>
            <person name="Mann D.J."/>
            <person name="Xiong Z."/>
            <person name="Shallom S.J."/>
            <person name="Weidman J."/>
            <person name="Jiang L."/>
            <person name="Lynn J."/>
            <person name="Weaver B."/>
            <person name="Shoaibi A."/>
            <person name="Domingo A.R."/>
            <person name="Wasawo D."/>
            <person name="Crabtree J."/>
            <person name="Wortman J.R."/>
            <person name="Haas B."/>
            <person name="Angiuoli S.V."/>
            <person name="Creasy T.H."/>
            <person name="Lu C."/>
            <person name="Suh B."/>
            <person name="Silva J.C."/>
            <person name="Utterback T.R."/>
            <person name="Feldblyum T.V."/>
            <person name="Pertea M."/>
            <person name="Allen J."/>
            <person name="Nierman W.C."/>
            <person name="Taracha E.L.N."/>
            <person name="Salzberg S.L."/>
            <person name="White O.R."/>
            <person name="Fitzhugh H.A."/>
            <person name="Morzaria S."/>
            <person name="Venter J.C."/>
            <person name="Fraser C.M."/>
            <person name="Nene V."/>
        </authorList>
    </citation>
    <scope>NUCLEOTIDE SEQUENCE [LARGE SCALE GENOMIC DNA]</scope>
    <source>
        <strain evidence="1 2">Muguga</strain>
    </source>
</reference>
<name>Q4N6A7_THEPA</name>
<dbReference type="RefSeq" id="XP_764599.1">
    <property type="nucleotide sequence ID" value="XM_759506.1"/>
</dbReference>
<dbReference type="EMBL" id="AAGK01000002">
    <property type="protein sequence ID" value="EAN32316.1"/>
    <property type="molecule type" value="Genomic_DNA"/>
</dbReference>
<dbReference type="Pfam" id="PF04385">
    <property type="entry name" value="FAINT"/>
    <property type="match status" value="1"/>
</dbReference>
<dbReference type="VEuPathDB" id="PiroplasmaDB:TpMuguga_02g00030"/>
<dbReference type="InterPro" id="IPR007480">
    <property type="entry name" value="DUF529"/>
</dbReference>
<organism evidence="1 2">
    <name type="scientific">Theileria parva</name>
    <name type="common">East coast fever infection agent</name>
    <dbReference type="NCBI Taxonomy" id="5875"/>
    <lineage>
        <taxon>Eukaryota</taxon>
        <taxon>Sar</taxon>
        <taxon>Alveolata</taxon>
        <taxon>Apicomplexa</taxon>
        <taxon>Aconoidasida</taxon>
        <taxon>Piroplasmida</taxon>
        <taxon>Theileriidae</taxon>
        <taxon>Theileria</taxon>
    </lineage>
</organism>
<dbReference type="AlphaFoldDB" id="Q4N6A7"/>
<protein>
    <submittedName>
        <fullName evidence="1">Uncharacterized protein</fullName>
    </submittedName>
</protein>
<dbReference type="InParanoid" id="Q4N6A7"/>
<dbReference type="GeneID" id="3501675"/>
<accession>Q4N6A7</accession>
<dbReference type="KEGG" id="tpv:TP02_0030"/>
<dbReference type="OMA" id="LYEMNYC"/>
<comment type="caution">
    <text evidence="1">The sequence shown here is derived from an EMBL/GenBank/DDBJ whole genome shotgun (WGS) entry which is preliminary data.</text>
</comment>